<gene>
    <name evidence="1" type="ORF">BDP81DRAFT_51857</name>
</gene>
<sequence>MCNYVLLVPICQHNPILLFETSCHLVLKELQRINKPAAWEGSALFEIPFRVPEPCHPGPDNIQPIHTSDSCHMSCQNTIIKSTEQWIT</sequence>
<dbReference type="AlphaFoldDB" id="A0AAJ0EF45"/>
<name>A0AAJ0EF45_9PEZI</name>
<organism evidence="1 2">
    <name type="scientific">Colletotrichum phormii</name>
    <dbReference type="NCBI Taxonomy" id="359342"/>
    <lineage>
        <taxon>Eukaryota</taxon>
        <taxon>Fungi</taxon>
        <taxon>Dikarya</taxon>
        <taxon>Ascomycota</taxon>
        <taxon>Pezizomycotina</taxon>
        <taxon>Sordariomycetes</taxon>
        <taxon>Hypocreomycetidae</taxon>
        <taxon>Glomerellales</taxon>
        <taxon>Glomerellaceae</taxon>
        <taxon>Colletotrichum</taxon>
        <taxon>Colletotrichum acutatum species complex</taxon>
    </lineage>
</organism>
<reference evidence="1" key="1">
    <citation type="submission" date="2021-06" db="EMBL/GenBank/DDBJ databases">
        <title>Comparative genomics, transcriptomics and evolutionary studies reveal genomic signatures of adaptation to plant cell wall in hemibiotrophic fungi.</title>
        <authorList>
            <consortium name="DOE Joint Genome Institute"/>
            <person name="Baroncelli R."/>
            <person name="Diaz J.F."/>
            <person name="Benocci T."/>
            <person name="Peng M."/>
            <person name="Battaglia E."/>
            <person name="Haridas S."/>
            <person name="Andreopoulos W."/>
            <person name="Labutti K."/>
            <person name="Pangilinan J."/>
            <person name="Floch G.L."/>
            <person name="Makela M.R."/>
            <person name="Henrissat B."/>
            <person name="Grigoriev I.V."/>
            <person name="Crouch J.A."/>
            <person name="De Vries R.P."/>
            <person name="Sukno S.A."/>
            <person name="Thon M.R."/>
        </authorList>
    </citation>
    <scope>NUCLEOTIDE SEQUENCE</scope>
    <source>
        <strain evidence="1">CBS 102054</strain>
    </source>
</reference>
<dbReference type="Proteomes" id="UP001243989">
    <property type="component" value="Unassembled WGS sequence"/>
</dbReference>
<dbReference type="EMBL" id="JAHMHQ010000014">
    <property type="protein sequence ID" value="KAK1634721.1"/>
    <property type="molecule type" value="Genomic_DNA"/>
</dbReference>
<dbReference type="RefSeq" id="XP_060443328.1">
    <property type="nucleotide sequence ID" value="XM_060595932.1"/>
</dbReference>
<proteinExistence type="predicted"/>
<accession>A0AAJ0EF45</accession>
<keyword evidence="2" id="KW-1185">Reference proteome</keyword>
<evidence type="ECO:0000313" key="2">
    <source>
        <dbReference type="Proteomes" id="UP001243989"/>
    </source>
</evidence>
<comment type="caution">
    <text evidence="1">The sequence shown here is derived from an EMBL/GenBank/DDBJ whole genome shotgun (WGS) entry which is preliminary data.</text>
</comment>
<evidence type="ECO:0000313" key="1">
    <source>
        <dbReference type="EMBL" id="KAK1634721.1"/>
    </source>
</evidence>
<protein>
    <submittedName>
        <fullName evidence="1">Uncharacterized protein</fullName>
    </submittedName>
</protein>
<dbReference type="GeneID" id="85480794"/>